<accession>A0A378LCW0</accession>
<evidence type="ECO:0000313" key="3">
    <source>
        <dbReference type="EMBL" id="KTD78989.1"/>
    </source>
</evidence>
<name>A0A378LCW0_9GAMM</name>
<dbReference type="EMBL" id="UGOY01000001">
    <property type="protein sequence ID" value="STY23579.1"/>
    <property type="molecule type" value="Genomic_DNA"/>
</dbReference>
<dbReference type="Proteomes" id="UP000054820">
    <property type="component" value="Unassembled WGS sequence"/>
</dbReference>
<reference evidence="3 5" key="1">
    <citation type="submission" date="2015-11" db="EMBL/GenBank/DDBJ databases">
        <title>Genomic analysis of 38 Legionella species identifies large and diverse effector repertoires.</title>
        <authorList>
            <person name="Burstein D."/>
            <person name="Amaro F."/>
            <person name="Zusman T."/>
            <person name="Lifshitz Z."/>
            <person name="Cohen O."/>
            <person name="Gilbert J.A."/>
            <person name="Pupko T."/>
            <person name="Shuman H.A."/>
            <person name="Segal G."/>
        </authorList>
    </citation>
    <scope>NUCLEOTIDE SEQUENCE [LARGE SCALE GENOMIC DNA]</scope>
    <source>
        <strain evidence="3 5">SC-18-C9</strain>
    </source>
</reference>
<reference evidence="4 6" key="2">
    <citation type="submission" date="2018-06" db="EMBL/GenBank/DDBJ databases">
        <authorList>
            <consortium name="Pathogen Informatics"/>
            <person name="Doyle S."/>
        </authorList>
    </citation>
    <scope>NUCLEOTIDE SEQUENCE [LARGE SCALE GENOMIC DNA]</scope>
    <source>
        <strain evidence="4 6">NCTC11991</strain>
    </source>
</reference>
<dbReference type="Proteomes" id="UP000255110">
    <property type="component" value="Unassembled WGS sequence"/>
</dbReference>
<feature type="domain" description="LidA long coiled-coil" evidence="2">
    <location>
        <begin position="286"/>
        <end position="469"/>
    </location>
</feature>
<dbReference type="Pfam" id="PF18641">
    <property type="entry name" value="LidA_Long_CC"/>
    <property type="match status" value="1"/>
</dbReference>
<dbReference type="OrthoDB" id="5654078at2"/>
<keyword evidence="5" id="KW-1185">Reference proteome</keyword>
<evidence type="ECO:0000259" key="2">
    <source>
        <dbReference type="Pfam" id="PF18641"/>
    </source>
</evidence>
<dbReference type="STRING" id="460.Lstg_0946"/>
<feature type="coiled-coil region" evidence="1">
    <location>
        <begin position="170"/>
        <end position="214"/>
    </location>
</feature>
<keyword evidence="1" id="KW-0175">Coiled coil</keyword>
<dbReference type="AlphaFoldDB" id="A0A378LCW0"/>
<evidence type="ECO:0000313" key="5">
    <source>
        <dbReference type="Proteomes" id="UP000054820"/>
    </source>
</evidence>
<proteinExistence type="predicted"/>
<gene>
    <name evidence="3" type="ORF">Lstg_0946</name>
    <name evidence="4" type="ORF">NCTC11991_02189</name>
</gene>
<dbReference type="Gene3D" id="6.10.140.2010">
    <property type="match status" value="1"/>
</dbReference>
<evidence type="ECO:0000313" key="6">
    <source>
        <dbReference type="Proteomes" id="UP000255110"/>
    </source>
</evidence>
<sequence>MIPRRSVIDAIDRDTPVLNKLSPTAQKNISDRMEQWFADTEKYIYPNNTGTNSHLATQFLASFGLKNASEVFHFLKTVGGKATLTMIAREIMKEESRIESIRERNAEEMLKQQRHLVFLLMGIIAERQELAKNVDQLIRLEIDKHLVKHPEYNIETVSERVPIQILEDMIAHYVETIKVLDEKLDELEYQLKQVEEELAIIEEEERRMEVYHEELRTHIDILDTYLQLPIPDRSQGLQENPTVFSEQRIPVLEEDLERYKKQEELYKNTVSDNIQTQEVEKRRLSRHIRVTEHELNLHKDQLKLRTRTPEEFIRKALEKTRAQIQDYQPIPGQLDPELEGLKLREKGLVHALGVMSSNSILLNEKLERVFILSQARFSIKPEDAKRLIQRGERSYALIPKGKEPNDLTEDEWVQAELEFEQVKKSIQTPRFNKLDKIEEKKQRFSQRKAEPEHLKELLQTQQLELQGAKKEMGETLRQIRARKTLLLHQSTRYSHTSTPKPETIQSKSQMVEQFESLILKAPKKEEIEKIRDMVDHSSISPENKGELNKLIEQVAPEKVMGSQQRLRFFKEVKHLISETSPSSHVDSTVQKKD</sequence>
<organism evidence="4 6">
    <name type="scientific">Legionella steigerwaltii</name>
    <dbReference type="NCBI Taxonomy" id="460"/>
    <lineage>
        <taxon>Bacteria</taxon>
        <taxon>Pseudomonadati</taxon>
        <taxon>Pseudomonadota</taxon>
        <taxon>Gammaproteobacteria</taxon>
        <taxon>Legionellales</taxon>
        <taxon>Legionellaceae</taxon>
        <taxon>Legionella</taxon>
    </lineage>
</organism>
<dbReference type="EMBL" id="LNYZ01000007">
    <property type="protein sequence ID" value="KTD78989.1"/>
    <property type="molecule type" value="Genomic_DNA"/>
</dbReference>
<dbReference type="RefSeq" id="WP_058476529.1">
    <property type="nucleotide sequence ID" value="NZ_CAAAIO010000007.1"/>
</dbReference>
<evidence type="ECO:0000256" key="1">
    <source>
        <dbReference type="SAM" id="Coils"/>
    </source>
</evidence>
<evidence type="ECO:0000313" key="4">
    <source>
        <dbReference type="EMBL" id="STY23579.1"/>
    </source>
</evidence>
<dbReference type="InterPro" id="IPR041463">
    <property type="entry name" value="LidA_long_CC"/>
</dbReference>
<protein>
    <recommendedName>
        <fullName evidence="2">LidA long coiled-coil domain-containing protein</fullName>
    </recommendedName>
</protein>